<evidence type="ECO:0000256" key="3">
    <source>
        <dbReference type="PIRNR" id="PIRNR000858"/>
    </source>
</evidence>
<accession>A0A0N4WI48</accession>
<dbReference type="GO" id="GO:0046952">
    <property type="term" value="P:ketone body catabolic process"/>
    <property type="evidence" value="ECO:0007669"/>
    <property type="project" value="InterPro"/>
</dbReference>
<gene>
    <name evidence="4" type="ORF">HPLM_LOCUS10601</name>
</gene>
<dbReference type="OMA" id="VKTMGQI"/>
<dbReference type="OrthoDB" id="1933379at2759"/>
<dbReference type="InterPro" id="IPR012792">
    <property type="entry name" value="3-oxoacid_CoA-transf_A"/>
</dbReference>
<dbReference type="Proteomes" id="UP000268014">
    <property type="component" value="Unassembled WGS sequence"/>
</dbReference>
<comment type="catalytic activity">
    <reaction evidence="3">
        <text>a 3-oxo acid + succinyl-CoA = a 3-oxoacyl-CoA + succinate</text>
        <dbReference type="Rhea" id="RHEA:24564"/>
        <dbReference type="ChEBI" id="CHEBI:30031"/>
        <dbReference type="ChEBI" id="CHEBI:35973"/>
        <dbReference type="ChEBI" id="CHEBI:57292"/>
        <dbReference type="ChEBI" id="CHEBI:90726"/>
        <dbReference type="EC" id="2.8.3.5"/>
    </reaction>
</comment>
<dbReference type="Gene3D" id="3.40.1080.10">
    <property type="entry name" value="Glutaconate Coenzyme A-transferase"/>
    <property type="match status" value="2"/>
</dbReference>
<evidence type="ECO:0000313" key="5">
    <source>
        <dbReference type="Proteomes" id="UP000268014"/>
    </source>
</evidence>
<evidence type="ECO:0000256" key="1">
    <source>
        <dbReference type="ARBA" id="ARBA00007154"/>
    </source>
</evidence>
<sequence length="454" mass="49409">MVLSHLGNNSFRHYCKHGPYLASIHRFSTTPSLSVKIYPNAKEAVQDIPDNAKLLVGGFGLCGIPENLIMALSETGVKGLTCVSNNAGVDDWGLGILLKTRQIKKMISSYVGENAEFARQYLSGELELEFTPQGTLAERIRAAGAGIPAFYTPTGYGTLIQEGGAPIKYSRTEKGKIEVSSPAKETRMFNGYNYVMEEAIWGDFALIKAWRADKLGNIQFRLAAGNFNNAMCKASKCTIVEVEEIVEPGVIEPNNVHIPSIYCDRLVLGKNYKKPIERPMFAAGPYPQKGKEDPDLINAGKETITLLPGASIFGSEESFAMIRGSHMDITILGALQVSQFGDLANWMIPGKLVKGMGGAMDLVSAPGARVIVTMEHCSKNDEPKILPHCDLPLTGKQVASRIITDRAVFDVDKKEGLTLIEVRSDLTVEDIKKATAAPFKVSENLKPMGQAKLN</sequence>
<dbReference type="GO" id="GO:0008260">
    <property type="term" value="F:succinyl-CoA:3-oxo-acid CoA-transferase activity"/>
    <property type="evidence" value="ECO:0007669"/>
    <property type="project" value="UniProtKB-EC"/>
</dbReference>
<dbReference type="UniPathway" id="UPA00929">
    <property type="reaction ID" value="UER00894"/>
</dbReference>
<evidence type="ECO:0000313" key="4">
    <source>
        <dbReference type="EMBL" id="VDO40612.1"/>
    </source>
</evidence>
<proteinExistence type="inferred from homology"/>
<dbReference type="PANTHER" id="PTHR13707">
    <property type="entry name" value="KETOACID-COENZYME A TRANSFERASE"/>
    <property type="match status" value="1"/>
</dbReference>
<name>A0A0N4WI48_HAEPC</name>
<protein>
    <recommendedName>
        <fullName evidence="3">Succinyl-CoA:3-ketoacid-coenzyme A transferase</fullName>
        <ecNumber evidence="3">2.8.3.5</ecNumber>
    </recommendedName>
</protein>
<organism evidence="6">
    <name type="scientific">Haemonchus placei</name>
    <name type="common">Barber's pole worm</name>
    <dbReference type="NCBI Taxonomy" id="6290"/>
    <lineage>
        <taxon>Eukaryota</taxon>
        <taxon>Metazoa</taxon>
        <taxon>Ecdysozoa</taxon>
        <taxon>Nematoda</taxon>
        <taxon>Chromadorea</taxon>
        <taxon>Rhabditida</taxon>
        <taxon>Rhabditina</taxon>
        <taxon>Rhabditomorpha</taxon>
        <taxon>Strongyloidea</taxon>
        <taxon>Trichostrongylidae</taxon>
        <taxon>Haemonchus</taxon>
    </lineage>
</organism>
<dbReference type="AlphaFoldDB" id="A0A0N4WI48"/>
<comment type="function">
    <text evidence="3">Key enzyme for ketone body catabolism. Transfers the CoA moiety from succinate to acetoacetate. Formation of the enzyme-CoA intermediate proceeds via an unstable anhydride species formed between the carboxylate groups of the enzyme and substrate.</text>
</comment>
<dbReference type="InterPro" id="IPR037171">
    <property type="entry name" value="NagB/RpiA_transferase-like"/>
</dbReference>
<dbReference type="PIRSF" id="PIRSF000858">
    <property type="entry name" value="SCOT-t"/>
    <property type="match status" value="1"/>
</dbReference>
<dbReference type="STRING" id="6290.A0A0N4WI48"/>
<dbReference type="PANTHER" id="PTHR13707:SF23">
    <property type="entry name" value="SUCCINYL-COA:3-KETOACID-COENZYME A TRANSFERASE"/>
    <property type="match status" value="1"/>
</dbReference>
<dbReference type="WBParaSite" id="HPLM_0001060901-mRNA-1">
    <property type="protein sequence ID" value="HPLM_0001060901-mRNA-1"/>
    <property type="gene ID" value="HPLM_0001060901"/>
</dbReference>
<dbReference type="EMBL" id="UZAF01017340">
    <property type="protein sequence ID" value="VDO40612.1"/>
    <property type="molecule type" value="Genomic_DNA"/>
</dbReference>
<dbReference type="InterPro" id="IPR004163">
    <property type="entry name" value="CoA_transf_BS"/>
</dbReference>
<dbReference type="NCBIfam" id="TIGR02429">
    <property type="entry name" value="pcaI_scoA_fam"/>
    <property type="match status" value="1"/>
</dbReference>
<dbReference type="SUPFAM" id="SSF100950">
    <property type="entry name" value="NagB/RpiA/CoA transferase-like"/>
    <property type="match status" value="2"/>
</dbReference>
<comment type="similarity">
    <text evidence="1 3">Belongs to the 3-oxoacid CoA-transferase family.</text>
</comment>
<keyword evidence="3" id="KW-0496">Mitochondrion</keyword>
<dbReference type="GO" id="GO:0005739">
    <property type="term" value="C:mitochondrion"/>
    <property type="evidence" value="ECO:0007669"/>
    <property type="project" value="TreeGrafter"/>
</dbReference>
<comment type="pathway">
    <text evidence="3">Ketone metabolism; succinyl-CoA degradation; acetoacetyl-CoA from succinyl-CoA: step 1/1.</text>
</comment>
<dbReference type="EC" id="2.8.3.5" evidence="3"/>
<dbReference type="Pfam" id="PF01144">
    <property type="entry name" value="CoA_trans"/>
    <property type="match status" value="2"/>
</dbReference>
<evidence type="ECO:0000313" key="6">
    <source>
        <dbReference type="WBParaSite" id="HPLM_0001060901-mRNA-1"/>
    </source>
</evidence>
<keyword evidence="5" id="KW-1185">Reference proteome</keyword>
<dbReference type="InterPro" id="IPR004165">
    <property type="entry name" value="CoA_trans_fam_I"/>
</dbReference>
<evidence type="ECO:0000256" key="2">
    <source>
        <dbReference type="ARBA" id="ARBA00022679"/>
    </source>
</evidence>
<dbReference type="FunFam" id="3.40.1080.10:FF:000002">
    <property type="entry name" value="Succinyl-CoA:3-ketoacid-coenzyme A transferase, mitochondrial"/>
    <property type="match status" value="1"/>
</dbReference>
<dbReference type="SMART" id="SM00882">
    <property type="entry name" value="CoA_trans"/>
    <property type="match status" value="2"/>
</dbReference>
<keyword evidence="2 3" id="KW-0808">Transferase</keyword>
<dbReference type="PROSITE" id="PS01273">
    <property type="entry name" value="COA_TRANSF_1"/>
    <property type="match status" value="1"/>
</dbReference>
<reference evidence="6" key="1">
    <citation type="submission" date="2017-02" db="UniProtKB">
        <authorList>
            <consortium name="WormBaseParasite"/>
        </authorList>
    </citation>
    <scope>IDENTIFICATION</scope>
</reference>
<reference evidence="4 5" key="2">
    <citation type="submission" date="2018-11" db="EMBL/GenBank/DDBJ databases">
        <authorList>
            <consortium name="Pathogen Informatics"/>
        </authorList>
    </citation>
    <scope>NUCLEOTIDE SEQUENCE [LARGE SCALE GENOMIC DNA]</scope>
    <source>
        <strain evidence="4 5">MHpl1</strain>
    </source>
</reference>
<dbReference type="InterPro" id="IPR014388">
    <property type="entry name" value="3-oxoacid_CoA-transferase"/>
</dbReference>